<protein>
    <submittedName>
        <fullName evidence="1">Putative DNA-binding transcriptional regulator AlpA</fullName>
    </submittedName>
</protein>
<dbReference type="EMBL" id="JACIEU010000006">
    <property type="protein sequence ID" value="MBB4147944.1"/>
    <property type="molecule type" value="Genomic_DNA"/>
</dbReference>
<sequence length="80" mass="9007">MGKHVPHWPRMMKRATACAYLDLSAAELEREIACGRLPHPVMLGNGLHWSQADIDAHLERLTGEVAADDWRKKTKLYANG</sequence>
<organism evidence="1 2">
    <name type="scientific">Sphingobium scionense</name>
    <dbReference type="NCBI Taxonomy" id="1404341"/>
    <lineage>
        <taxon>Bacteria</taxon>
        <taxon>Pseudomonadati</taxon>
        <taxon>Pseudomonadota</taxon>
        <taxon>Alphaproteobacteria</taxon>
        <taxon>Sphingomonadales</taxon>
        <taxon>Sphingomonadaceae</taxon>
        <taxon>Sphingobium</taxon>
    </lineage>
</organism>
<reference evidence="1 2" key="1">
    <citation type="submission" date="2020-08" db="EMBL/GenBank/DDBJ databases">
        <title>Genomic Encyclopedia of Type Strains, Phase IV (KMG-IV): sequencing the most valuable type-strain genomes for metagenomic binning, comparative biology and taxonomic classification.</title>
        <authorList>
            <person name="Goeker M."/>
        </authorList>
    </citation>
    <scope>NUCLEOTIDE SEQUENCE [LARGE SCALE GENOMIC DNA]</scope>
    <source>
        <strain evidence="1 2">DSM 19371</strain>
    </source>
</reference>
<dbReference type="AlphaFoldDB" id="A0A7W6PVB2"/>
<dbReference type="RefSeq" id="WP_188081737.1">
    <property type="nucleotide sequence ID" value="NZ_JACIEU010000006.1"/>
</dbReference>
<gene>
    <name evidence="1" type="ORF">GGQ90_001722</name>
</gene>
<evidence type="ECO:0000313" key="2">
    <source>
        <dbReference type="Proteomes" id="UP000590524"/>
    </source>
</evidence>
<keyword evidence="1" id="KW-0238">DNA-binding</keyword>
<name>A0A7W6PVB2_9SPHN</name>
<proteinExistence type="predicted"/>
<evidence type="ECO:0000313" key="1">
    <source>
        <dbReference type="EMBL" id="MBB4147944.1"/>
    </source>
</evidence>
<dbReference type="GO" id="GO:0003677">
    <property type="term" value="F:DNA binding"/>
    <property type="evidence" value="ECO:0007669"/>
    <property type="project" value="UniProtKB-KW"/>
</dbReference>
<keyword evidence="2" id="KW-1185">Reference proteome</keyword>
<comment type="caution">
    <text evidence="1">The sequence shown here is derived from an EMBL/GenBank/DDBJ whole genome shotgun (WGS) entry which is preliminary data.</text>
</comment>
<accession>A0A7W6PVB2</accession>
<dbReference type="Proteomes" id="UP000590524">
    <property type="component" value="Unassembled WGS sequence"/>
</dbReference>